<name>A0ABR2QLR4_9ROSI</name>
<protein>
    <submittedName>
        <fullName evidence="1">Uncharacterized protein</fullName>
    </submittedName>
</protein>
<gene>
    <name evidence="1" type="ORF">V6N11_083402</name>
</gene>
<evidence type="ECO:0000313" key="1">
    <source>
        <dbReference type="EMBL" id="KAK9001622.1"/>
    </source>
</evidence>
<reference evidence="1 2" key="1">
    <citation type="journal article" date="2024" name="G3 (Bethesda)">
        <title>Genome assembly of Hibiscus sabdariffa L. provides insights into metabolisms of medicinal natural products.</title>
        <authorList>
            <person name="Kim T."/>
        </authorList>
    </citation>
    <scope>NUCLEOTIDE SEQUENCE [LARGE SCALE GENOMIC DNA]</scope>
    <source>
        <strain evidence="1">TK-2024</strain>
        <tissue evidence="1">Old leaves</tissue>
    </source>
</reference>
<proteinExistence type="predicted"/>
<evidence type="ECO:0000313" key="2">
    <source>
        <dbReference type="Proteomes" id="UP001396334"/>
    </source>
</evidence>
<sequence>MQDHPGCFSVFVDCDATFQYYRTQGIDPESRRVEENGCKEPVEAMSPTKARVVSEEVAGGDSRKSSFACLKKITWHVDDEALRRLERCVIGSTPEHARPKMSKTDYTIGVWET</sequence>
<dbReference type="Proteomes" id="UP001396334">
    <property type="component" value="Unassembled WGS sequence"/>
</dbReference>
<organism evidence="1 2">
    <name type="scientific">Hibiscus sabdariffa</name>
    <name type="common">roselle</name>
    <dbReference type="NCBI Taxonomy" id="183260"/>
    <lineage>
        <taxon>Eukaryota</taxon>
        <taxon>Viridiplantae</taxon>
        <taxon>Streptophyta</taxon>
        <taxon>Embryophyta</taxon>
        <taxon>Tracheophyta</taxon>
        <taxon>Spermatophyta</taxon>
        <taxon>Magnoliopsida</taxon>
        <taxon>eudicotyledons</taxon>
        <taxon>Gunneridae</taxon>
        <taxon>Pentapetalae</taxon>
        <taxon>rosids</taxon>
        <taxon>malvids</taxon>
        <taxon>Malvales</taxon>
        <taxon>Malvaceae</taxon>
        <taxon>Malvoideae</taxon>
        <taxon>Hibiscus</taxon>
    </lineage>
</organism>
<comment type="caution">
    <text evidence="1">The sequence shown here is derived from an EMBL/GenBank/DDBJ whole genome shotgun (WGS) entry which is preliminary data.</text>
</comment>
<dbReference type="EMBL" id="JBBPBN010000036">
    <property type="protein sequence ID" value="KAK9001622.1"/>
    <property type="molecule type" value="Genomic_DNA"/>
</dbReference>
<keyword evidence="2" id="KW-1185">Reference proteome</keyword>
<accession>A0ABR2QLR4</accession>